<dbReference type="InterPro" id="IPR051533">
    <property type="entry name" value="WaaL-like"/>
</dbReference>
<name>A0A2Z3S3K9_9MICO</name>
<dbReference type="EMBL" id="CP023994">
    <property type="protein sequence ID" value="AWR20992.1"/>
    <property type="molecule type" value="Genomic_DNA"/>
</dbReference>
<sequence>MPAKEYRKAKTGLAVVTLFMLFAGEAIRNLLGWEIFMGMGVLITAIYIVVIIRARHLIHWRSIPFWLAFFGLFAVASVTWAYSPANTALTLWPFIEVTIGGVGIALTLPWNDFIRALGTTLRWILAASLLFELWVSVFVGHAIYPVFIDTSGEKVPAVYQWSRNLLLEGGPIQGVVGNRNQLGFIAVIALIVFSIQLAQKTVWRNWGTVWILIALLTIGLTRSATDIIALAAVVAVASLVLWMRSVPATKRRPVYLTAFAVIIALTVLVNVASSAILAVFGKGSDLTGRTDIWAAVTAMAEQRPVFGWGWLSPWVPWLEPFNNLAVRSGVHYLQAHNVWLDVWMQLGYVGVIALAIAMFALLSRSWFIAIDRPQWDLVETRPYSASSLLPLLVTVALLAQSFAESQLVVQSGWALVVILSLTVMVPTRITKALN</sequence>
<dbReference type="PANTHER" id="PTHR37422">
    <property type="entry name" value="TEICHURONIC ACID BIOSYNTHESIS PROTEIN TUAE"/>
    <property type="match status" value="1"/>
</dbReference>
<feature type="transmembrane region" description="Helical" evidence="5">
    <location>
        <begin position="255"/>
        <end position="280"/>
    </location>
</feature>
<feature type="domain" description="O-antigen ligase-related" evidence="6">
    <location>
        <begin position="211"/>
        <end position="354"/>
    </location>
</feature>
<feature type="transmembrane region" description="Helical" evidence="5">
    <location>
        <begin position="205"/>
        <end position="221"/>
    </location>
</feature>
<protein>
    <submittedName>
        <fullName evidence="7">O-Antigen ligase</fullName>
    </submittedName>
</protein>
<accession>A0A2Z3S3K9</accession>
<dbReference type="OrthoDB" id="1118146at2"/>
<dbReference type="KEGG" id="aum:AURMO_00375"/>
<dbReference type="PANTHER" id="PTHR37422:SF13">
    <property type="entry name" value="LIPOPOLYSACCHARIDE BIOSYNTHESIS PROTEIN PA4999-RELATED"/>
    <property type="match status" value="1"/>
</dbReference>
<dbReference type="Proteomes" id="UP000246894">
    <property type="component" value="Chromosome"/>
</dbReference>
<keyword evidence="8" id="KW-1185">Reference proteome</keyword>
<evidence type="ECO:0000256" key="2">
    <source>
        <dbReference type="ARBA" id="ARBA00022692"/>
    </source>
</evidence>
<keyword evidence="3 5" id="KW-1133">Transmembrane helix</keyword>
<evidence type="ECO:0000256" key="1">
    <source>
        <dbReference type="ARBA" id="ARBA00004141"/>
    </source>
</evidence>
<dbReference type="RefSeq" id="WP_110232885.1">
    <property type="nucleotide sequence ID" value="NZ_CP023994.1"/>
</dbReference>
<feature type="transmembrane region" description="Helical" evidence="5">
    <location>
        <begin position="408"/>
        <end position="425"/>
    </location>
</feature>
<feature type="transmembrane region" description="Helical" evidence="5">
    <location>
        <begin position="89"/>
        <end position="111"/>
    </location>
</feature>
<dbReference type="GO" id="GO:0016874">
    <property type="term" value="F:ligase activity"/>
    <property type="evidence" value="ECO:0007669"/>
    <property type="project" value="UniProtKB-KW"/>
</dbReference>
<keyword evidence="2 5" id="KW-0812">Transmembrane</keyword>
<evidence type="ECO:0000256" key="3">
    <source>
        <dbReference type="ARBA" id="ARBA00022989"/>
    </source>
</evidence>
<gene>
    <name evidence="7" type="ORF">AURMO_00375</name>
</gene>
<evidence type="ECO:0000256" key="5">
    <source>
        <dbReference type="SAM" id="Phobius"/>
    </source>
</evidence>
<organism evidence="7 8">
    <name type="scientific">Aurantimicrobium photophilum</name>
    <dbReference type="NCBI Taxonomy" id="1987356"/>
    <lineage>
        <taxon>Bacteria</taxon>
        <taxon>Bacillati</taxon>
        <taxon>Actinomycetota</taxon>
        <taxon>Actinomycetes</taxon>
        <taxon>Micrococcales</taxon>
        <taxon>Microbacteriaceae</taxon>
        <taxon>Aurantimicrobium</taxon>
    </lineage>
</organism>
<evidence type="ECO:0000313" key="7">
    <source>
        <dbReference type="EMBL" id="AWR20992.1"/>
    </source>
</evidence>
<feature type="transmembrane region" description="Helical" evidence="5">
    <location>
        <begin position="123"/>
        <end position="144"/>
    </location>
</feature>
<feature type="transmembrane region" description="Helical" evidence="5">
    <location>
        <begin position="36"/>
        <end position="53"/>
    </location>
</feature>
<feature type="transmembrane region" description="Helical" evidence="5">
    <location>
        <begin position="383"/>
        <end position="402"/>
    </location>
</feature>
<keyword evidence="4 5" id="KW-0472">Membrane</keyword>
<dbReference type="Pfam" id="PF04932">
    <property type="entry name" value="Wzy_C"/>
    <property type="match status" value="1"/>
</dbReference>
<comment type="subcellular location">
    <subcellularLocation>
        <location evidence="1">Membrane</location>
        <topology evidence="1">Multi-pass membrane protein</topology>
    </subcellularLocation>
</comment>
<dbReference type="AlphaFoldDB" id="A0A2Z3S3K9"/>
<proteinExistence type="predicted"/>
<keyword evidence="7" id="KW-0436">Ligase</keyword>
<evidence type="ECO:0000259" key="6">
    <source>
        <dbReference type="Pfam" id="PF04932"/>
    </source>
</evidence>
<feature type="transmembrane region" description="Helical" evidence="5">
    <location>
        <begin position="181"/>
        <end position="198"/>
    </location>
</feature>
<evidence type="ECO:0000313" key="8">
    <source>
        <dbReference type="Proteomes" id="UP000246894"/>
    </source>
</evidence>
<dbReference type="GO" id="GO:0016020">
    <property type="term" value="C:membrane"/>
    <property type="evidence" value="ECO:0007669"/>
    <property type="project" value="UniProtKB-SubCell"/>
</dbReference>
<feature type="transmembrane region" description="Helical" evidence="5">
    <location>
        <begin position="227"/>
        <end position="243"/>
    </location>
</feature>
<dbReference type="InterPro" id="IPR007016">
    <property type="entry name" value="O-antigen_ligase-rel_domated"/>
</dbReference>
<reference evidence="7 8" key="1">
    <citation type="submission" date="2017-10" db="EMBL/GenBank/DDBJ databases">
        <title>Genome of an Actinobacterium that displays light-enhanced growth.</title>
        <authorList>
            <person name="Maresca J.A."/>
            <person name="Hempel P."/>
            <person name="Shevchenko O."/>
            <person name="Miller K.J."/>
            <person name="Hahn M.W."/>
        </authorList>
    </citation>
    <scope>NUCLEOTIDE SEQUENCE [LARGE SCALE GENOMIC DNA]</scope>
    <source>
        <strain evidence="7 8">MWH-Mo1</strain>
    </source>
</reference>
<feature type="transmembrane region" description="Helical" evidence="5">
    <location>
        <begin position="65"/>
        <end position="83"/>
    </location>
</feature>
<evidence type="ECO:0000256" key="4">
    <source>
        <dbReference type="ARBA" id="ARBA00023136"/>
    </source>
</evidence>
<feature type="transmembrane region" description="Helical" evidence="5">
    <location>
        <begin position="342"/>
        <end position="362"/>
    </location>
</feature>